<gene>
    <name evidence="7" type="primary">flgL</name>
    <name evidence="7" type="ORF">HC757_16335</name>
</gene>
<dbReference type="Proteomes" id="UP000737113">
    <property type="component" value="Unassembled WGS sequence"/>
</dbReference>
<dbReference type="InterPro" id="IPR013384">
    <property type="entry name" value="Flagell_FlgL"/>
</dbReference>
<evidence type="ECO:0000259" key="6">
    <source>
        <dbReference type="Pfam" id="PF00669"/>
    </source>
</evidence>
<keyword evidence="8" id="KW-1185">Reference proteome</keyword>
<organism evidence="7 8">
    <name type="scientific">Shewanella salipaludis</name>
    <dbReference type="NCBI Taxonomy" id="2723052"/>
    <lineage>
        <taxon>Bacteria</taxon>
        <taxon>Pseudomonadati</taxon>
        <taxon>Pseudomonadota</taxon>
        <taxon>Gammaproteobacteria</taxon>
        <taxon>Alteromonadales</taxon>
        <taxon>Shewanellaceae</taxon>
        <taxon>Shewanella</taxon>
    </lineage>
</organism>
<reference evidence="7" key="1">
    <citation type="submission" date="2020-04" db="EMBL/GenBank/DDBJ databases">
        <title>Description of Shewanella salipaludis sp. nov., isolated from a salt marsh.</title>
        <authorList>
            <person name="Park S."/>
            <person name="Yoon J.-H."/>
        </authorList>
    </citation>
    <scope>NUCLEOTIDE SEQUENCE</scope>
    <source>
        <strain evidence="7">SHSM-M6</strain>
    </source>
</reference>
<dbReference type="GO" id="GO:0009424">
    <property type="term" value="C:bacterial-type flagellum hook"/>
    <property type="evidence" value="ECO:0007669"/>
    <property type="project" value="InterPro"/>
</dbReference>
<name>A0A972JP17_9GAMM</name>
<evidence type="ECO:0000256" key="5">
    <source>
        <dbReference type="ARBA" id="ARBA00023143"/>
    </source>
</evidence>
<keyword evidence="4" id="KW-0964">Secreted</keyword>
<accession>A0A972JP17</accession>
<dbReference type="Pfam" id="PF00669">
    <property type="entry name" value="Flagellin_N"/>
    <property type="match status" value="1"/>
</dbReference>
<dbReference type="SUPFAM" id="SSF64518">
    <property type="entry name" value="Phase 1 flagellin"/>
    <property type="match status" value="1"/>
</dbReference>
<feature type="domain" description="Flagellin N-terminal" evidence="6">
    <location>
        <begin position="6"/>
        <end position="139"/>
    </location>
</feature>
<protein>
    <submittedName>
        <fullName evidence="7">Flagellar hook-associated protein FlgL</fullName>
    </submittedName>
</protein>
<evidence type="ECO:0000256" key="4">
    <source>
        <dbReference type="ARBA" id="ARBA00022525"/>
    </source>
</evidence>
<dbReference type="GO" id="GO:0005198">
    <property type="term" value="F:structural molecule activity"/>
    <property type="evidence" value="ECO:0007669"/>
    <property type="project" value="InterPro"/>
</dbReference>
<dbReference type="GO" id="GO:0071973">
    <property type="term" value="P:bacterial-type flagellum-dependent cell motility"/>
    <property type="evidence" value="ECO:0007669"/>
    <property type="project" value="InterPro"/>
</dbReference>
<dbReference type="AlphaFoldDB" id="A0A972JP17"/>
<dbReference type="NCBIfam" id="TIGR02550">
    <property type="entry name" value="flagell_flgL"/>
    <property type="match status" value="1"/>
</dbReference>
<keyword evidence="5" id="KW-0975">Bacterial flagellum</keyword>
<evidence type="ECO:0000256" key="2">
    <source>
        <dbReference type="ARBA" id="ARBA00004613"/>
    </source>
</evidence>
<dbReference type="Gene3D" id="1.20.1330.10">
    <property type="entry name" value="f41 fragment of flagellin, N-terminal domain"/>
    <property type="match status" value="1"/>
</dbReference>
<dbReference type="InterPro" id="IPR001029">
    <property type="entry name" value="Flagellin_N"/>
</dbReference>
<keyword evidence="7" id="KW-0282">Flagellum</keyword>
<proteinExistence type="inferred from homology"/>
<comment type="subcellular location">
    <subcellularLocation>
        <location evidence="1">Bacterial flagellum</location>
    </subcellularLocation>
    <subcellularLocation>
        <location evidence="2">Secreted</location>
    </subcellularLocation>
</comment>
<evidence type="ECO:0000313" key="8">
    <source>
        <dbReference type="Proteomes" id="UP000737113"/>
    </source>
</evidence>
<dbReference type="GO" id="GO:0005576">
    <property type="term" value="C:extracellular region"/>
    <property type="evidence" value="ECO:0007669"/>
    <property type="project" value="UniProtKB-SubCell"/>
</dbReference>
<evidence type="ECO:0000313" key="7">
    <source>
        <dbReference type="EMBL" id="NMH66726.1"/>
    </source>
</evidence>
<dbReference type="RefSeq" id="WP_169565456.1">
    <property type="nucleotide sequence ID" value="NZ_JAAXYH010000015.1"/>
</dbReference>
<dbReference type="PANTHER" id="PTHR42792">
    <property type="entry name" value="FLAGELLIN"/>
    <property type="match status" value="1"/>
</dbReference>
<evidence type="ECO:0000256" key="3">
    <source>
        <dbReference type="ARBA" id="ARBA00005709"/>
    </source>
</evidence>
<comment type="similarity">
    <text evidence="3">Belongs to the bacterial flagellin family.</text>
</comment>
<keyword evidence="7" id="KW-0969">Cilium</keyword>
<comment type="caution">
    <text evidence="7">The sequence shown here is derived from an EMBL/GenBank/DDBJ whole genome shotgun (WGS) entry which is preliminary data.</text>
</comment>
<evidence type="ECO:0000256" key="1">
    <source>
        <dbReference type="ARBA" id="ARBA00004365"/>
    </source>
</evidence>
<dbReference type="EMBL" id="JAAXYH010000015">
    <property type="protein sequence ID" value="NMH66726.1"/>
    <property type="molecule type" value="Genomic_DNA"/>
</dbReference>
<dbReference type="InterPro" id="IPR001492">
    <property type="entry name" value="Flagellin"/>
</dbReference>
<keyword evidence="7" id="KW-0966">Cell projection</keyword>
<sequence>MRVTMQNLYTNNVHSMQNTTAAVARLNQMLSTGMSILRPSDDPIGTVRVMASQRDLASVEQYVKNIDSLSTSMDRAETYLSGMVDLQQRMRELSVATNNSSLSEEDRAAYALEMEELLKSMVDMVNAKDDVGNSLFSGNSVDKVTVGTDAAGRYVYQGDSKQREVQTSASSWMTANVTAEAFLFSNASQDLLNQTLDYVAVLKDPSLAPGDPAFQAASVDMQAALNDTLDSINSAITEMGGKQNSLSLAKGSHEEMVLFNKQVIGETQELDYAKATAEFNVKLTSLKVTQQTFVQISQLTLFNNL</sequence>
<dbReference type="PANTHER" id="PTHR42792:SF1">
    <property type="entry name" value="FLAGELLAR HOOK-ASSOCIATED PROTEIN 3"/>
    <property type="match status" value="1"/>
</dbReference>